<evidence type="ECO:0000313" key="2">
    <source>
        <dbReference type="EMBL" id="EDY17878.1"/>
    </source>
</evidence>
<evidence type="ECO:0000313" key="3">
    <source>
        <dbReference type="Proteomes" id="UP000005824"/>
    </source>
</evidence>
<gene>
    <name evidence="2" type="ORF">CfE428DRAFT_4617</name>
</gene>
<comment type="caution">
    <text evidence="2">The sequence shown here is derived from an EMBL/GenBank/DDBJ whole genome shotgun (WGS) entry which is preliminary data.</text>
</comment>
<dbReference type="InParanoid" id="B4D6S7"/>
<accession>B4D6S7</accession>
<protein>
    <submittedName>
        <fullName evidence="2">Uncharacterized protein</fullName>
    </submittedName>
</protein>
<sequence length="189" mass="20397">MMPSFFPLRSILGVLAATIAFAFSSFTSTASAAATIVLDVKTASTVGAPTTNYRSRNGSYDTSFDRERTVDVTLRAIGIDQPRPINVQIWWIGQLQGSTTKVVLHKNTTTKNVSSSAPQSWQEISGEVKGRDRNLRGIHYRKQTGARILGWIVQADGDGLHAVQASEASLQALAGTQALKDMETAAETK</sequence>
<dbReference type="EMBL" id="ABVL01000016">
    <property type="protein sequence ID" value="EDY17878.1"/>
    <property type="molecule type" value="Genomic_DNA"/>
</dbReference>
<evidence type="ECO:0000256" key="1">
    <source>
        <dbReference type="SAM" id="SignalP"/>
    </source>
</evidence>
<dbReference type="Proteomes" id="UP000005824">
    <property type="component" value="Unassembled WGS sequence"/>
</dbReference>
<dbReference type="AlphaFoldDB" id="B4D6S7"/>
<feature type="signal peptide" evidence="1">
    <location>
        <begin position="1"/>
        <end position="32"/>
    </location>
</feature>
<keyword evidence="3" id="KW-1185">Reference proteome</keyword>
<organism evidence="2 3">
    <name type="scientific">Chthoniobacter flavus Ellin428</name>
    <dbReference type="NCBI Taxonomy" id="497964"/>
    <lineage>
        <taxon>Bacteria</taxon>
        <taxon>Pseudomonadati</taxon>
        <taxon>Verrucomicrobiota</taxon>
        <taxon>Spartobacteria</taxon>
        <taxon>Chthoniobacterales</taxon>
        <taxon>Chthoniobacteraceae</taxon>
        <taxon>Chthoniobacter</taxon>
    </lineage>
</organism>
<dbReference type="RefSeq" id="WP_006981938.1">
    <property type="nucleotide sequence ID" value="NZ_ABVL01000016.1"/>
</dbReference>
<proteinExistence type="predicted"/>
<reference evidence="2 3" key="1">
    <citation type="journal article" date="2011" name="J. Bacteriol.">
        <title>Genome sequence of Chthoniobacter flavus Ellin428, an aerobic heterotrophic soil bacterium.</title>
        <authorList>
            <person name="Kant R."/>
            <person name="van Passel M.W."/>
            <person name="Palva A."/>
            <person name="Lucas S."/>
            <person name="Lapidus A."/>
            <person name="Glavina Del Rio T."/>
            <person name="Dalin E."/>
            <person name="Tice H."/>
            <person name="Bruce D."/>
            <person name="Goodwin L."/>
            <person name="Pitluck S."/>
            <person name="Larimer F.W."/>
            <person name="Land M.L."/>
            <person name="Hauser L."/>
            <person name="Sangwan P."/>
            <person name="de Vos W.M."/>
            <person name="Janssen P.H."/>
            <person name="Smidt H."/>
        </authorList>
    </citation>
    <scope>NUCLEOTIDE SEQUENCE [LARGE SCALE GENOMIC DNA]</scope>
    <source>
        <strain evidence="2 3">Ellin428</strain>
    </source>
</reference>
<name>B4D6S7_9BACT</name>
<dbReference type="STRING" id="497964.CfE428DRAFT_4617"/>
<feature type="chain" id="PRO_5002803236" evidence="1">
    <location>
        <begin position="33"/>
        <end position="189"/>
    </location>
</feature>
<keyword evidence="1" id="KW-0732">Signal</keyword>